<sequence length="64" mass="6824">MGKESSTESFDVDNILASLEEDRESGALPNIVTESTVRYGVDPDDPESLVAVDSEGKRVLLPGS</sequence>
<gene>
    <name evidence="2" type="ORF">QLQ83_11820</name>
</gene>
<feature type="region of interest" description="Disordered" evidence="1">
    <location>
        <begin position="38"/>
        <end position="64"/>
    </location>
</feature>
<evidence type="ECO:0000256" key="1">
    <source>
        <dbReference type="SAM" id="MobiDB-lite"/>
    </source>
</evidence>
<reference evidence="2 3" key="1">
    <citation type="submission" date="2023-04" db="EMBL/GenBank/DDBJ databases">
        <title>Halomonas strains isolated from rhizosphere soil.</title>
        <authorList>
            <person name="Xu L."/>
            <person name="Sun J.-Q."/>
        </authorList>
    </citation>
    <scope>NUCLEOTIDE SEQUENCE [LARGE SCALE GENOMIC DNA]</scope>
    <source>
        <strain evidence="2 3">LR5S20</strain>
    </source>
</reference>
<organism evidence="2 3">
    <name type="scientific">Halomonas rhizosphaerae</name>
    <dbReference type="NCBI Taxonomy" id="3043296"/>
    <lineage>
        <taxon>Bacteria</taxon>
        <taxon>Pseudomonadati</taxon>
        <taxon>Pseudomonadota</taxon>
        <taxon>Gammaproteobacteria</taxon>
        <taxon>Oceanospirillales</taxon>
        <taxon>Halomonadaceae</taxon>
        <taxon>Halomonas</taxon>
    </lineage>
</organism>
<evidence type="ECO:0000313" key="3">
    <source>
        <dbReference type="Proteomes" id="UP001225957"/>
    </source>
</evidence>
<comment type="caution">
    <text evidence="2">The sequence shown here is derived from an EMBL/GenBank/DDBJ whole genome shotgun (WGS) entry which is preliminary data.</text>
</comment>
<keyword evidence="3" id="KW-1185">Reference proteome</keyword>
<proteinExistence type="predicted"/>
<protein>
    <recommendedName>
        <fullName evidence="4">Halobacterial output domain-containing protein</fullName>
    </recommendedName>
</protein>
<name>A0ABT6V4C0_9GAMM</name>
<evidence type="ECO:0000313" key="2">
    <source>
        <dbReference type="EMBL" id="MDI5891787.1"/>
    </source>
</evidence>
<dbReference type="RefSeq" id="WP_282735725.1">
    <property type="nucleotide sequence ID" value="NZ_JASCQP010000027.1"/>
</dbReference>
<dbReference type="EMBL" id="JASCQP010000027">
    <property type="protein sequence ID" value="MDI5891787.1"/>
    <property type="molecule type" value="Genomic_DNA"/>
</dbReference>
<dbReference type="Proteomes" id="UP001225957">
    <property type="component" value="Unassembled WGS sequence"/>
</dbReference>
<accession>A0ABT6V4C0</accession>
<evidence type="ECO:0008006" key="4">
    <source>
        <dbReference type="Google" id="ProtNLM"/>
    </source>
</evidence>